<protein>
    <submittedName>
        <fullName evidence="1">Uncharacterized protein</fullName>
    </submittedName>
</protein>
<evidence type="ECO:0000313" key="1">
    <source>
        <dbReference type="EMBL" id="KAI7938266.1"/>
    </source>
</evidence>
<reference evidence="1 2" key="3">
    <citation type="journal article" date="2022" name="Microbiol. Spectr.">
        <title>Folding features and dynamics of 3D genome architecture in plant fungal pathogens.</title>
        <authorList>
            <person name="Xia C."/>
        </authorList>
    </citation>
    <scope>NUCLEOTIDE SEQUENCE [LARGE SCALE GENOMIC DNA]</scope>
    <source>
        <strain evidence="1 2">93-210</strain>
    </source>
</reference>
<reference evidence="2" key="2">
    <citation type="journal article" date="2018" name="Mol. Plant Microbe Interact.">
        <title>Genome sequence resources for the wheat stripe rust pathogen (Puccinia striiformis f. sp. tritici) and the barley stripe rust pathogen (Puccinia striiformis f. sp. hordei).</title>
        <authorList>
            <person name="Xia C."/>
            <person name="Wang M."/>
            <person name="Yin C."/>
            <person name="Cornejo O.E."/>
            <person name="Hulbert S.H."/>
            <person name="Chen X."/>
        </authorList>
    </citation>
    <scope>NUCLEOTIDE SEQUENCE [LARGE SCALE GENOMIC DNA]</scope>
    <source>
        <strain evidence="2">93-210</strain>
    </source>
</reference>
<comment type="caution">
    <text evidence="1">The sequence shown here is derived from an EMBL/GenBank/DDBJ whole genome shotgun (WGS) entry which is preliminary data.</text>
</comment>
<dbReference type="EMBL" id="CM045880">
    <property type="protein sequence ID" value="KAI7938266.1"/>
    <property type="molecule type" value="Genomic_DNA"/>
</dbReference>
<keyword evidence="2" id="KW-1185">Reference proteome</keyword>
<name>A0ACC0DSI3_9BASI</name>
<sequence length="83" mass="9119">MLKTSGPLRLSHLRQEPRRESPLPTADMLDYIFKFGHTTHSPLSLVLTPLRMTFCPGGALGPSQDQQNSTLSVEEISPGLDDS</sequence>
<evidence type="ECO:0000313" key="2">
    <source>
        <dbReference type="Proteomes" id="UP001060170"/>
    </source>
</evidence>
<organism evidence="1 2">
    <name type="scientific">Puccinia striiformis f. sp. tritici</name>
    <dbReference type="NCBI Taxonomy" id="168172"/>
    <lineage>
        <taxon>Eukaryota</taxon>
        <taxon>Fungi</taxon>
        <taxon>Dikarya</taxon>
        <taxon>Basidiomycota</taxon>
        <taxon>Pucciniomycotina</taxon>
        <taxon>Pucciniomycetes</taxon>
        <taxon>Pucciniales</taxon>
        <taxon>Pucciniaceae</taxon>
        <taxon>Puccinia</taxon>
    </lineage>
</organism>
<reference evidence="2" key="1">
    <citation type="journal article" date="2018" name="BMC Genomics">
        <title>Genomic insights into host adaptation between the wheat stripe rust pathogen (Puccinia striiformis f. sp. tritici) and the barley stripe rust pathogen (Puccinia striiformis f. sp. hordei).</title>
        <authorList>
            <person name="Xia C."/>
            <person name="Wang M."/>
            <person name="Yin C."/>
            <person name="Cornejo O.E."/>
            <person name="Hulbert S.H."/>
            <person name="Chen X."/>
        </authorList>
    </citation>
    <scope>NUCLEOTIDE SEQUENCE [LARGE SCALE GENOMIC DNA]</scope>
    <source>
        <strain evidence="2">93-210</strain>
    </source>
</reference>
<proteinExistence type="predicted"/>
<accession>A0ACC0DSI3</accession>
<gene>
    <name evidence="1" type="ORF">MJO28_015186</name>
</gene>
<dbReference type="Proteomes" id="UP001060170">
    <property type="component" value="Chromosome 16"/>
</dbReference>